<reference evidence="1 2" key="1">
    <citation type="submission" date="2020-08" db="EMBL/GenBank/DDBJ databases">
        <title>Above-ground endophytic microbial communities from plants in different locations in the United States.</title>
        <authorList>
            <person name="Frank C."/>
        </authorList>
    </citation>
    <scope>NUCLEOTIDE SEQUENCE [LARGE SCALE GENOMIC DNA]</scope>
    <source>
        <strain evidence="1 2">WP4_2_2</strain>
    </source>
</reference>
<dbReference type="AlphaFoldDB" id="A0A7W9U4D5"/>
<name>A0A7W9U4D5_9BURK</name>
<sequence length="46" mass="5034">MGDGVNTGISGSSAAHNSLLIFRLAMSPWIWRPRLDFQVVLATLSF</sequence>
<accession>A0A7W9U4D5</accession>
<comment type="caution">
    <text evidence="1">The sequence shown here is derived from an EMBL/GenBank/DDBJ whole genome shotgun (WGS) entry which is preliminary data.</text>
</comment>
<dbReference type="EMBL" id="JACHBW010000031">
    <property type="protein sequence ID" value="MBB6106763.1"/>
    <property type="molecule type" value="Genomic_DNA"/>
</dbReference>
<proteinExistence type="predicted"/>
<evidence type="ECO:0000313" key="2">
    <source>
        <dbReference type="Proteomes" id="UP000571554"/>
    </source>
</evidence>
<organism evidence="1 2">
    <name type="scientific">Paraburkholderia bannensis</name>
    <dbReference type="NCBI Taxonomy" id="765414"/>
    <lineage>
        <taxon>Bacteria</taxon>
        <taxon>Pseudomonadati</taxon>
        <taxon>Pseudomonadota</taxon>
        <taxon>Betaproteobacteria</taxon>
        <taxon>Burkholderiales</taxon>
        <taxon>Burkholderiaceae</taxon>
        <taxon>Paraburkholderia</taxon>
    </lineage>
</organism>
<keyword evidence="2" id="KW-1185">Reference proteome</keyword>
<dbReference type="Proteomes" id="UP000571554">
    <property type="component" value="Unassembled WGS sequence"/>
</dbReference>
<gene>
    <name evidence="1" type="ORF">F4827_006639</name>
</gene>
<evidence type="ECO:0000313" key="1">
    <source>
        <dbReference type="EMBL" id="MBB6106763.1"/>
    </source>
</evidence>
<protein>
    <submittedName>
        <fullName evidence="1">Uncharacterized protein</fullName>
    </submittedName>
</protein>